<dbReference type="FunFam" id="2.30.180.10:FF:000032">
    <property type="entry name" value="Fasciclin domain-containing protein, putative"/>
    <property type="match status" value="1"/>
</dbReference>
<evidence type="ECO:0000256" key="8">
    <source>
        <dbReference type="ARBA" id="ARBA00023157"/>
    </source>
</evidence>
<evidence type="ECO:0000256" key="1">
    <source>
        <dbReference type="ARBA" id="ARBA00004498"/>
    </source>
</evidence>
<keyword evidence="8" id="KW-1015">Disulfide bond</keyword>
<evidence type="ECO:0000259" key="11">
    <source>
        <dbReference type="PROSITE" id="PS51041"/>
    </source>
</evidence>
<dbReference type="GO" id="GO:0005615">
    <property type="term" value="C:extracellular space"/>
    <property type="evidence" value="ECO:0007669"/>
    <property type="project" value="TreeGrafter"/>
</dbReference>
<reference evidence="12" key="1">
    <citation type="submission" date="2020-10" db="EMBL/GenBank/DDBJ databases">
        <title>Chromosome-scale genome assembly of the Allis shad, Alosa alosa.</title>
        <authorList>
            <person name="Margot Z."/>
            <person name="Christophe K."/>
            <person name="Cabau C."/>
            <person name="Louis A."/>
            <person name="Berthelot C."/>
            <person name="Parey E."/>
            <person name="Roest Crollius H."/>
            <person name="Montfort J."/>
            <person name="Robinson-Rechavi M."/>
            <person name="Bucao C."/>
            <person name="Bouchez O."/>
            <person name="Gislard M."/>
            <person name="Lluch J."/>
            <person name="Milhes M."/>
            <person name="Lampietro C."/>
            <person name="Lopez Roques C."/>
            <person name="Donnadieu C."/>
            <person name="Braasch I."/>
            <person name="Desvignes T."/>
            <person name="Postlethwait J."/>
            <person name="Bobe J."/>
            <person name="Guiguen Y."/>
        </authorList>
    </citation>
    <scope>NUCLEOTIDE SEQUENCE</scope>
    <source>
        <strain evidence="12">M-15738</strain>
        <tissue evidence="12">Blood</tissue>
    </source>
</reference>
<feature type="domain" description="FAS1" evidence="10">
    <location>
        <begin position="234"/>
        <end position="365"/>
    </location>
</feature>
<dbReference type="InterPro" id="IPR036378">
    <property type="entry name" value="FAS1_dom_sf"/>
</dbReference>
<dbReference type="PANTHER" id="PTHR10900:SF12">
    <property type="entry name" value="PERIOSTIN"/>
    <property type="match status" value="1"/>
</dbReference>
<evidence type="ECO:0000256" key="2">
    <source>
        <dbReference type="ARBA" id="ARBA00022479"/>
    </source>
</evidence>
<dbReference type="SUPFAM" id="SSF82153">
    <property type="entry name" value="FAS1 domain"/>
    <property type="match status" value="4"/>
</dbReference>
<dbReference type="FunFam" id="2.30.180.10:FF:000003">
    <property type="entry name" value="periostin isoform X1"/>
    <property type="match status" value="1"/>
</dbReference>
<dbReference type="AlphaFoldDB" id="A0AAV6H9C5"/>
<keyword evidence="7" id="KW-0130">Cell adhesion</keyword>
<protein>
    <recommendedName>
        <fullName evidence="14">Periostin</fullName>
    </recommendedName>
</protein>
<dbReference type="Gene3D" id="2.30.180.10">
    <property type="entry name" value="FAS1 domain"/>
    <property type="match status" value="4"/>
</dbReference>
<feature type="signal peptide" evidence="9">
    <location>
        <begin position="1"/>
        <end position="22"/>
    </location>
</feature>
<proteinExistence type="predicted"/>
<dbReference type="PANTHER" id="PTHR10900">
    <property type="entry name" value="PERIOSTIN-RELATED"/>
    <property type="match status" value="1"/>
</dbReference>
<feature type="domain" description="FAS1" evidence="10">
    <location>
        <begin position="494"/>
        <end position="626"/>
    </location>
</feature>
<feature type="chain" id="PRO_5044023167" description="Periostin" evidence="9">
    <location>
        <begin position="23"/>
        <end position="959"/>
    </location>
</feature>
<comment type="subcellular location">
    <subcellularLocation>
        <location evidence="1">Secreted</location>
        <location evidence="1">Extracellular space</location>
        <location evidence="1">Extracellular matrix</location>
    </subcellularLocation>
</comment>
<dbReference type="InterPro" id="IPR000782">
    <property type="entry name" value="FAS1_domain"/>
</dbReference>
<dbReference type="FunFam" id="2.30.180.10:FF:000001">
    <property type="entry name" value="periostin isoform X1"/>
    <property type="match status" value="1"/>
</dbReference>
<dbReference type="SMART" id="SM00554">
    <property type="entry name" value="FAS1"/>
    <property type="match status" value="4"/>
</dbReference>
<name>A0AAV6H9C5_9TELE</name>
<evidence type="ECO:0000256" key="5">
    <source>
        <dbReference type="ARBA" id="ARBA00022729"/>
    </source>
</evidence>
<gene>
    <name evidence="12" type="ORF">AALO_G00021880</name>
</gene>
<evidence type="ECO:0000256" key="6">
    <source>
        <dbReference type="ARBA" id="ARBA00022737"/>
    </source>
</evidence>
<evidence type="ECO:0000313" key="13">
    <source>
        <dbReference type="Proteomes" id="UP000823561"/>
    </source>
</evidence>
<dbReference type="FunFam" id="2.30.180.10:FF:000002">
    <property type="entry name" value="periostin isoform X1"/>
    <property type="match status" value="1"/>
</dbReference>
<evidence type="ECO:0008006" key="14">
    <source>
        <dbReference type="Google" id="ProtNLM"/>
    </source>
</evidence>
<keyword evidence="6" id="KW-0677">Repeat</keyword>
<dbReference type="EMBL" id="JADWDJ010000002">
    <property type="protein sequence ID" value="KAG5284003.1"/>
    <property type="molecule type" value="Genomic_DNA"/>
</dbReference>
<keyword evidence="3" id="KW-0964">Secreted</keyword>
<accession>A0AAV6H9C5</accession>
<evidence type="ECO:0000256" key="7">
    <source>
        <dbReference type="ARBA" id="ARBA00022889"/>
    </source>
</evidence>
<evidence type="ECO:0000259" key="10">
    <source>
        <dbReference type="PROSITE" id="PS50213"/>
    </source>
</evidence>
<keyword evidence="4" id="KW-0272">Extracellular matrix</keyword>
<evidence type="ECO:0000313" key="12">
    <source>
        <dbReference type="EMBL" id="KAG5284003.1"/>
    </source>
</evidence>
<keyword evidence="2" id="KW-0301">Gamma-carboxyglutamic acid</keyword>
<comment type="caution">
    <text evidence="12">The sequence shown here is derived from an EMBL/GenBank/DDBJ whole genome shotgun (WGS) entry which is preliminary data.</text>
</comment>
<keyword evidence="13" id="KW-1185">Reference proteome</keyword>
<dbReference type="PROSITE" id="PS51041">
    <property type="entry name" value="EMI"/>
    <property type="match status" value="1"/>
</dbReference>
<sequence>MKLVFAASFALLVLSSLDLVDSSAYDKIVSHSRIRAKKQGPNVCALQQVMGTNKKYFSTCRNWYKGSICGKKTMVLYECCPGYMKLDGMLGCPAVAPIDHVYGTLGLVGATTTQRYADISSLRAEIEGRGSFTMFAPSNDAWDLLDASVKAKLEGSPDVELNNALHYHMINKRLVTKDLKNDLTLKSMHNSHGLRINHYSNGVVTVNCARIIHGNQVSTNGVVHIIDRVLTLVEDTIHNVLDKDEDLSSLRTVAEVSGLMDTLKKPGQYTLFAPTNTAFDKIEGDVMERLMSDTTILQALLQYHLLNSVQCSEAIMAGAVYETMEGSTIEIGCDGNSLTVNGIKMVLKKDIVTTNGVIHLIDQVLIPNAAKLVMELVSESTFKDMVSELGLAAAMQPETEYTLLAPLNGAFTEEVMSMDQRLLKIILENHILKLKVSLSELYNGQELETLGGKLLRVFIYRTAVCIENACMVRGSKEGSNGALHLMRSIIKPPESTMFDLLIADGRFKIFLSLMDTAGLIDLLKQTGAYTLFAPTDDAFEVLSEEDMALLTSDPNALRTILLYHFSKGVFINGGLEGGVTNLLKTIQGNNLQLLSVNNSIHVNSIDVPDNDIMASNGVVHVVKTLLYPGDLPVGRQDLYLLLQKLIKYIQIKFVSGFTYHEIPLTFLTRTITKTTTTTRIVETAPEITKVTRVITKTETDPTTVVTRVIESGEPTITKVTRVIEGEPTFTKVTRVLEGEPTITKVTRVVEGEPTITKVTRVVEGEPTITKVTRVVEAEAPLTTVTRVITGESEPTVTRVVVEGEPTITKVTRVVEGDPSLTKVTRVIETHTSSDGELDTDGEIRRIIEEEVSKVKKVLESEVHILQEEEIKRIIEGGGPGLTTVTKVIRPEPQIIEGPDFSRITSFQGNSDLIEAESEKITKIIQEGGPTRLQAKRAPVKQAGIRRRNRLVRRHPKRTQ</sequence>
<dbReference type="GO" id="GO:0050839">
    <property type="term" value="F:cell adhesion molecule binding"/>
    <property type="evidence" value="ECO:0007669"/>
    <property type="project" value="TreeGrafter"/>
</dbReference>
<organism evidence="12 13">
    <name type="scientific">Alosa alosa</name>
    <name type="common">allis shad</name>
    <dbReference type="NCBI Taxonomy" id="278164"/>
    <lineage>
        <taxon>Eukaryota</taxon>
        <taxon>Metazoa</taxon>
        <taxon>Chordata</taxon>
        <taxon>Craniata</taxon>
        <taxon>Vertebrata</taxon>
        <taxon>Euteleostomi</taxon>
        <taxon>Actinopterygii</taxon>
        <taxon>Neopterygii</taxon>
        <taxon>Teleostei</taxon>
        <taxon>Clupei</taxon>
        <taxon>Clupeiformes</taxon>
        <taxon>Clupeoidei</taxon>
        <taxon>Clupeidae</taxon>
        <taxon>Alosa</taxon>
    </lineage>
</organism>
<dbReference type="InterPro" id="IPR011489">
    <property type="entry name" value="EMI_domain"/>
</dbReference>
<dbReference type="GO" id="GO:0031012">
    <property type="term" value="C:extracellular matrix"/>
    <property type="evidence" value="ECO:0007669"/>
    <property type="project" value="TreeGrafter"/>
</dbReference>
<dbReference type="GO" id="GO:0030198">
    <property type="term" value="P:extracellular matrix organization"/>
    <property type="evidence" value="ECO:0007669"/>
    <property type="project" value="TreeGrafter"/>
</dbReference>
<dbReference type="PROSITE" id="PS50213">
    <property type="entry name" value="FAS1"/>
    <property type="match status" value="4"/>
</dbReference>
<dbReference type="Proteomes" id="UP000823561">
    <property type="component" value="Chromosome 2"/>
</dbReference>
<keyword evidence="5 9" id="KW-0732">Signal</keyword>
<evidence type="ECO:0000256" key="9">
    <source>
        <dbReference type="SAM" id="SignalP"/>
    </source>
</evidence>
<feature type="domain" description="FAS1" evidence="10">
    <location>
        <begin position="366"/>
        <end position="490"/>
    </location>
</feature>
<dbReference type="InterPro" id="IPR050904">
    <property type="entry name" value="Adhesion/Biosynth-related"/>
</dbReference>
<feature type="domain" description="EMI" evidence="11">
    <location>
        <begin position="40"/>
        <end position="94"/>
    </location>
</feature>
<evidence type="ECO:0000256" key="4">
    <source>
        <dbReference type="ARBA" id="ARBA00022530"/>
    </source>
</evidence>
<feature type="domain" description="FAS1" evidence="10">
    <location>
        <begin position="97"/>
        <end position="230"/>
    </location>
</feature>
<dbReference type="GO" id="GO:0007155">
    <property type="term" value="P:cell adhesion"/>
    <property type="evidence" value="ECO:0007669"/>
    <property type="project" value="UniProtKB-KW"/>
</dbReference>
<dbReference type="Pfam" id="PF02469">
    <property type="entry name" value="Fasciclin"/>
    <property type="match status" value="4"/>
</dbReference>
<evidence type="ECO:0000256" key="3">
    <source>
        <dbReference type="ARBA" id="ARBA00022525"/>
    </source>
</evidence>